<comment type="caution">
    <text evidence="2">The sequence shown here is derived from an EMBL/GenBank/DDBJ whole genome shotgun (WGS) entry which is preliminary data.</text>
</comment>
<proteinExistence type="predicted"/>
<name>A0ABW1WCQ5_9BACL</name>
<evidence type="ECO:0000313" key="2">
    <source>
        <dbReference type="EMBL" id="MFC6386151.1"/>
    </source>
</evidence>
<reference evidence="3" key="1">
    <citation type="journal article" date="2019" name="Int. J. Syst. Evol. Microbiol.">
        <title>The Global Catalogue of Microorganisms (GCM) 10K type strain sequencing project: providing services to taxonomists for standard genome sequencing and annotation.</title>
        <authorList>
            <consortium name="The Broad Institute Genomics Platform"/>
            <consortium name="The Broad Institute Genome Sequencing Center for Infectious Disease"/>
            <person name="Wu L."/>
            <person name="Ma J."/>
        </authorList>
    </citation>
    <scope>NUCLEOTIDE SEQUENCE [LARGE SCALE GENOMIC DNA]</scope>
    <source>
        <strain evidence="3">CCUG 42001</strain>
    </source>
</reference>
<sequence length="56" mass="6510">MNTCPHDNGYRQARATEKVDERERSVQRLQCPVCRADLVVTVHHNCLDINQINPHQ</sequence>
<accession>A0ABW1WCQ5</accession>
<evidence type="ECO:0000313" key="3">
    <source>
        <dbReference type="Proteomes" id="UP001596267"/>
    </source>
</evidence>
<dbReference type="Proteomes" id="UP001596267">
    <property type="component" value="Unassembled WGS sequence"/>
</dbReference>
<organism evidence="2 3">
    <name type="scientific">Sporolactobacillus kofuensis</name>
    <dbReference type="NCBI Taxonomy" id="269672"/>
    <lineage>
        <taxon>Bacteria</taxon>
        <taxon>Bacillati</taxon>
        <taxon>Bacillota</taxon>
        <taxon>Bacilli</taxon>
        <taxon>Bacillales</taxon>
        <taxon>Sporolactobacillaceae</taxon>
        <taxon>Sporolactobacillus</taxon>
    </lineage>
</organism>
<keyword evidence="3" id="KW-1185">Reference proteome</keyword>
<feature type="region of interest" description="Disordered" evidence="1">
    <location>
        <begin position="1"/>
        <end position="21"/>
    </location>
</feature>
<dbReference type="RefSeq" id="WP_253052912.1">
    <property type="nucleotide sequence ID" value="NZ_JAMXWN010000003.1"/>
</dbReference>
<evidence type="ECO:0000256" key="1">
    <source>
        <dbReference type="SAM" id="MobiDB-lite"/>
    </source>
</evidence>
<dbReference type="EMBL" id="JBHSTQ010000004">
    <property type="protein sequence ID" value="MFC6386151.1"/>
    <property type="molecule type" value="Genomic_DNA"/>
</dbReference>
<gene>
    <name evidence="2" type="ORF">ACFP7A_06030</name>
</gene>
<protein>
    <submittedName>
        <fullName evidence="2">Uncharacterized protein</fullName>
    </submittedName>
</protein>